<dbReference type="CDD" id="cd07302">
    <property type="entry name" value="CHD"/>
    <property type="match status" value="1"/>
</dbReference>
<evidence type="ECO:0000313" key="3">
    <source>
        <dbReference type="Proteomes" id="UP000325372"/>
    </source>
</evidence>
<dbReference type="Pfam" id="PF00211">
    <property type="entry name" value="Guanylate_cyc"/>
    <property type="match status" value="1"/>
</dbReference>
<dbReference type="Proteomes" id="UP000325372">
    <property type="component" value="Unassembled WGS sequence"/>
</dbReference>
<dbReference type="PROSITE" id="PS50125">
    <property type="entry name" value="GUANYLATE_CYCLASE_2"/>
    <property type="match status" value="1"/>
</dbReference>
<name>A0A5N0TG45_9GAMM</name>
<evidence type="ECO:0000259" key="1">
    <source>
        <dbReference type="PROSITE" id="PS50125"/>
    </source>
</evidence>
<proteinExistence type="predicted"/>
<dbReference type="GO" id="GO:0004016">
    <property type="term" value="F:adenylate cyclase activity"/>
    <property type="evidence" value="ECO:0007669"/>
    <property type="project" value="UniProtKB-ARBA"/>
</dbReference>
<dbReference type="GO" id="GO:0009190">
    <property type="term" value="P:cyclic nucleotide biosynthetic process"/>
    <property type="evidence" value="ECO:0007669"/>
    <property type="project" value="InterPro"/>
</dbReference>
<dbReference type="InterPro" id="IPR029058">
    <property type="entry name" value="AB_hydrolase_fold"/>
</dbReference>
<reference evidence="2 3" key="1">
    <citation type="submission" date="2019-09" db="EMBL/GenBank/DDBJ databases">
        <title>Wenzhouxiangella sp. Genome sequencing and assembly.</title>
        <authorList>
            <person name="Zhang R."/>
        </authorList>
    </citation>
    <scope>NUCLEOTIDE SEQUENCE [LARGE SCALE GENOMIC DNA]</scope>
    <source>
        <strain evidence="2 3">W260</strain>
    </source>
</reference>
<dbReference type="GO" id="GO:0035556">
    <property type="term" value="P:intracellular signal transduction"/>
    <property type="evidence" value="ECO:0007669"/>
    <property type="project" value="InterPro"/>
</dbReference>
<feature type="domain" description="Guanylate cyclase" evidence="1">
    <location>
        <begin position="291"/>
        <end position="399"/>
    </location>
</feature>
<dbReference type="Pfam" id="PF00561">
    <property type="entry name" value="Abhydrolase_1"/>
    <property type="match status" value="1"/>
</dbReference>
<dbReference type="SUPFAM" id="SSF53474">
    <property type="entry name" value="alpha/beta-Hydrolases"/>
    <property type="match status" value="1"/>
</dbReference>
<protein>
    <submittedName>
        <fullName evidence="2">Adenylate/guanylate cyclase domain-containing protein</fullName>
    </submittedName>
</protein>
<dbReference type="InterPro" id="IPR029787">
    <property type="entry name" value="Nucleotide_cyclase"/>
</dbReference>
<dbReference type="InterPro" id="IPR001054">
    <property type="entry name" value="A/G_cyclase"/>
</dbReference>
<dbReference type="Gene3D" id="3.30.70.1230">
    <property type="entry name" value="Nucleotide cyclase"/>
    <property type="match status" value="1"/>
</dbReference>
<dbReference type="InterPro" id="IPR050471">
    <property type="entry name" value="AB_hydrolase"/>
</dbReference>
<dbReference type="AlphaFoldDB" id="A0A5N0TG45"/>
<dbReference type="PRINTS" id="PR00111">
    <property type="entry name" value="ABHYDROLASE"/>
</dbReference>
<comment type="caution">
    <text evidence="2">The sequence shown here is derived from an EMBL/GenBank/DDBJ whole genome shotgun (WGS) entry which is preliminary data.</text>
</comment>
<dbReference type="SMART" id="SM00044">
    <property type="entry name" value="CYCc"/>
    <property type="match status" value="1"/>
</dbReference>
<dbReference type="SUPFAM" id="SSF55073">
    <property type="entry name" value="Nucleotide cyclase"/>
    <property type="match status" value="1"/>
</dbReference>
<organism evidence="2 3">
    <name type="scientific">Marinihelvus fidelis</name>
    <dbReference type="NCBI Taxonomy" id="2613842"/>
    <lineage>
        <taxon>Bacteria</taxon>
        <taxon>Pseudomonadati</taxon>
        <taxon>Pseudomonadota</taxon>
        <taxon>Gammaproteobacteria</taxon>
        <taxon>Chromatiales</taxon>
        <taxon>Wenzhouxiangellaceae</taxon>
        <taxon>Marinihelvus</taxon>
    </lineage>
</organism>
<evidence type="ECO:0000313" key="2">
    <source>
        <dbReference type="EMBL" id="KAA9134133.1"/>
    </source>
</evidence>
<gene>
    <name evidence="2" type="ORF">F3N42_00890</name>
</gene>
<accession>A0A5N0TG45</accession>
<dbReference type="PANTHER" id="PTHR43433">
    <property type="entry name" value="HYDROLASE, ALPHA/BETA FOLD FAMILY PROTEIN"/>
    <property type="match status" value="1"/>
</dbReference>
<dbReference type="RefSeq" id="WP_150862484.1">
    <property type="nucleotide sequence ID" value="NZ_VYXP01000001.1"/>
</dbReference>
<dbReference type="EMBL" id="VYXP01000001">
    <property type="protein sequence ID" value="KAA9134133.1"/>
    <property type="molecule type" value="Genomic_DNA"/>
</dbReference>
<dbReference type="Gene3D" id="3.40.50.1820">
    <property type="entry name" value="alpha/beta hydrolase"/>
    <property type="match status" value="1"/>
</dbReference>
<dbReference type="InterPro" id="IPR000073">
    <property type="entry name" value="AB_hydrolase_1"/>
</dbReference>
<keyword evidence="3" id="KW-1185">Reference proteome</keyword>
<sequence length="445" mass="48624">MFEPVRYVANRDGQYVAYQVMGSGELDIIFIPDWVTNLEVMAEEPSIARFFETLSSFGRLILFDKRGSGLSDPVPLGAIPTPEEWMQDIVTVMNDLDSDAAAIIGHAEGGSMATLFAATRPNRCRALVLVDTCARRLRAPGYPEGMPEEVAQRKFIDHGIRTWCTGESARDLAPDLAISRSFIQRRARLERLAMSPAQFAAMYPTTYEMDTRHVLGTLKMPTLVLHRSDNPYMRVDGGRYLADNIPGATMVEIPGNEHLFHAGDTVAMLDAVGQFLAGTTEAQRHDRVLSTVMFTDIAGSTELAARMGDQAWSELLAKHHAVVRAQLQRFRGKEVDNAGDGFFATFDGPARGARCALSIRDEVRALGLDIRAGLHTGEVERHGKRKVTGIAVHIGARVAALAEPGQVLVSRTVSDLVAGSGLKFSPLGDFALKGVDGEWSLFEVL</sequence>
<dbReference type="PANTHER" id="PTHR43433:SF8">
    <property type="entry name" value="BIFUNCTIONAL LIPASE_ADENYLATE CYCLASE LIPJ"/>
    <property type="match status" value="1"/>
</dbReference>